<name>A0A2N7PND5_9BACT</name>
<comment type="subcellular location">
    <subcellularLocation>
        <location evidence="4">Cytoplasm</location>
    </subcellularLocation>
    <text evidence="4">Assembles at midcell at the inner surface of the cytoplasmic membrane.</text>
</comment>
<dbReference type="AlphaFoldDB" id="A0A2N7PND5"/>
<dbReference type="InterPro" id="IPR008280">
    <property type="entry name" value="Tub_FtsZ_C"/>
</dbReference>
<protein>
    <recommendedName>
        <fullName evidence="4 5">Cell division protein FtsZ</fullName>
    </recommendedName>
</protein>
<comment type="subunit">
    <text evidence="4">Homodimer. Polymerizes to form a dynamic ring structure in a strictly GTP-dependent manner. Interacts directly with several other division proteins.</text>
</comment>
<dbReference type="GO" id="GO:0043093">
    <property type="term" value="P:FtsZ-dependent cytokinesis"/>
    <property type="evidence" value="ECO:0007669"/>
    <property type="project" value="UniProtKB-UniRule"/>
</dbReference>
<dbReference type="SMART" id="SM00865">
    <property type="entry name" value="Tubulin_C"/>
    <property type="match status" value="1"/>
</dbReference>
<dbReference type="InterPro" id="IPR036525">
    <property type="entry name" value="Tubulin/FtsZ_GTPase_sf"/>
</dbReference>
<dbReference type="SUPFAM" id="SSF55307">
    <property type="entry name" value="Tubulin C-terminal domain-like"/>
    <property type="match status" value="1"/>
</dbReference>
<dbReference type="CDD" id="cd02201">
    <property type="entry name" value="FtsZ_type1"/>
    <property type="match status" value="1"/>
</dbReference>
<evidence type="ECO:0000256" key="5">
    <source>
        <dbReference type="NCBIfam" id="TIGR00065"/>
    </source>
</evidence>
<evidence type="ECO:0000259" key="7">
    <source>
        <dbReference type="SMART" id="SM00864"/>
    </source>
</evidence>
<feature type="binding site" evidence="4">
    <location>
        <position position="191"/>
    </location>
    <ligand>
        <name>GTP</name>
        <dbReference type="ChEBI" id="CHEBI:37565"/>
    </ligand>
</feature>
<dbReference type="SMART" id="SM00864">
    <property type="entry name" value="Tubulin"/>
    <property type="match status" value="1"/>
</dbReference>
<evidence type="ECO:0000313" key="9">
    <source>
        <dbReference type="EMBL" id="PMP66953.1"/>
    </source>
</evidence>
<accession>A0A2N7PND5</accession>
<evidence type="ECO:0000256" key="6">
    <source>
        <dbReference type="RuleBase" id="RU000631"/>
    </source>
</evidence>
<dbReference type="InterPro" id="IPR024757">
    <property type="entry name" value="FtsZ_C"/>
</dbReference>
<dbReference type="HAMAP" id="MF_00909">
    <property type="entry name" value="FtsZ"/>
    <property type="match status" value="1"/>
</dbReference>
<keyword evidence="4 6" id="KW-0131">Cell cycle</keyword>
<evidence type="ECO:0000259" key="8">
    <source>
        <dbReference type="SMART" id="SM00865"/>
    </source>
</evidence>
<dbReference type="PANTHER" id="PTHR30314:SF3">
    <property type="entry name" value="MITOCHONDRIAL DIVISION PROTEIN FSZA"/>
    <property type="match status" value="1"/>
</dbReference>
<keyword evidence="2 4" id="KW-0547">Nucleotide-binding</keyword>
<dbReference type="InterPro" id="IPR045061">
    <property type="entry name" value="FtsZ/CetZ"/>
</dbReference>
<evidence type="ECO:0000256" key="4">
    <source>
        <dbReference type="HAMAP-Rule" id="MF_00909"/>
    </source>
</evidence>
<feature type="domain" description="Tubulin/FtsZ GTPase" evidence="7">
    <location>
        <begin position="17"/>
        <end position="209"/>
    </location>
</feature>
<dbReference type="PRINTS" id="PR00423">
    <property type="entry name" value="CELLDVISFTSZ"/>
</dbReference>
<dbReference type="EMBL" id="PNIK01000062">
    <property type="protein sequence ID" value="PMP66953.1"/>
    <property type="molecule type" value="Genomic_DNA"/>
</dbReference>
<feature type="binding site" evidence="4">
    <location>
        <position position="147"/>
    </location>
    <ligand>
        <name>GTP</name>
        <dbReference type="ChEBI" id="CHEBI:37565"/>
    </ligand>
</feature>
<keyword evidence="4" id="KW-0963">Cytoplasm</keyword>
<dbReference type="FunFam" id="3.40.50.1440:FF:000001">
    <property type="entry name" value="Cell division protein FtsZ"/>
    <property type="match status" value="1"/>
</dbReference>
<gene>
    <name evidence="4" type="primary">ftsZ</name>
    <name evidence="9" type="ORF">C0190_04350</name>
</gene>
<proteinExistence type="inferred from homology"/>
<comment type="caution">
    <text evidence="9">The sequence shown here is derived from an EMBL/GenBank/DDBJ whole genome shotgun (WGS) entry which is preliminary data.</text>
</comment>
<dbReference type="Pfam" id="PF00091">
    <property type="entry name" value="Tubulin"/>
    <property type="match status" value="1"/>
</dbReference>
<evidence type="ECO:0000256" key="3">
    <source>
        <dbReference type="ARBA" id="ARBA00023134"/>
    </source>
</evidence>
<comment type="similarity">
    <text evidence="1 4 6">Belongs to the FtsZ family.</text>
</comment>
<dbReference type="Gene3D" id="3.40.50.1440">
    <property type="entry name" value="Tubulin/FtsZ, GTPase domain"/>
    <property type="match status" value="1"/>
</dbReference>
<evidence type="ECO:0000313" key="10">
    <source>
        <dbReference type="Proteomes" id="UP000235460"/>
    </source>
</evidence>
<feature type="binding site" evidence="4">
    <location>
        <begin position="25"/>
        <end position="29"/>
    </location>
    <ligand>
        <name>GTP</name>
        <dbReference type="ChEBI" id="CHEBI:37565"/>
    </ligand>
</feature>
<dbReference type="GO" id="GO:0000917">
    <property type="term" value="P:division septum assembly"/>
    <property type="evidence" value="ECO:0007669"/>
    <property type="project" value="UniProtKB-KW"/>
</dbReference>
<feature type="binding site" evidence="4">
    <location>
        <position position="143"/>
    </location>
    <ligand>
        <name>GTP</name>
        <dbReference type="ChEBI" id="CHEBI:37565"/>
    </ligand>
</feature>
<dbReference type="InterPro" id="IPR000158">
    <property type="entry name" value="Cell_div_FtsZ"/>
</dbReference>
<sequence>MGISFELLDEETKVQPNIKVIGVGGAGGNAVANMIRNKLQGVEFIAANTDYRVLDINPAPIKIQLGKKLTKGLGAGGKPEIGKQAAEESEKEIRDILKDADMVFIAAGMGGGTGTGAAPVIASICKDLGILTVAVVTKPFSFEGRFRMKIAEQGLEELKKYVDTLITIPNDKLLTLGSPQERLADMFKKADDVLYYAVRGISDLILSPGYINLDFADVKALMSESGGTALMGMGEARGEERAEIATQMAIYSPLLEDISISGAKGLLLNISVHPDTLTIHETQVITGTIAKELHPEAKVYWGVVFDENLEDSLRVTVIATGLEKAKEKERKEKIIQMNEGLKKKTEKQKQNVLNTFDEEILDIPTFLRRNAD</sequence>
<evidence type="ECO:0000256" key="2">
    <source>
        <dbReference type="ARBA" id="ARBA00022741"/>
    </source>
</evidence>
<comment type="function">
    <text evidence="4 6">Essential cell division protein that forms a contractile ring structure (Z ring) at the future cell division site. The regulation of the ring assembly controls the timing and the location of cell division. One of the functions of the FtsZ ring is to recruit other cell division proteins to the septum to produce a new cell wall between the dividing cells. Binds GTP and shows GTPase activity.</text>
</comment>
<dbReference type="GO" id="GO:0003924">
    <property type="term" value="F:GTPase activity"/>
    <property type="evidence" value="ECO:0007669"/>
    <property type="project" value="UniProtKB-UniRule"/>
</dbReference>
<dbReference type="Gene3D" id="3.30.1330.20">
    <property type="entry name" value="Tubulin/FtsZ, C-terminal domain"/>
    <property type="match status" value="1"/>
</dbReference>
<dbReference type="GO" id="GO:0051258">
    <property type="term" value="P:protein polymerization"/>
    <property type="evidence" value="ECO:0007669"/>
    <property type="project" value="UniProtKB-UniRule"/>
</dbReference>
<keyword evidence="4 6" id="KW-0132">Cell division</keyword>
<feature type="domain" description="Tubulin/FtsZ 2-layer sandwich" evidence="8">
    <location>
        <begin position="211"/>
        <end position="331"/>
    </location>
</feature>
<evidence type="ECO:0000256" key="1">
    <source>
        <dbReference type="ARBA" id="ARBA00009690"/>
    </source>
</evidence>
<dbReference type="GO" id="GO:0005525">
    <property type="term" value="F:GTP binding"/>
    <property type="evidence" value="ECO:0007669"/>
    <property type="project" value="UniProtKB-UniRule"/>
</dbReference>
<dbReference type="InterPro" id="IPR018316">
    <property type="entry name" value="Tubulin/FtsZ_2-layer-sand-dom"/>
</dbReference>
<dbReference type="PANTHER" id="PTHR30314">
    <property type="entry name" value="CELL DIVISION PROTEIN FTSZ-RELATED"/>
    <property type="match status" value="1"/>
</dbReference>
<dbReference type="InterPro" id="IPR003008">
    <property type="entry name" value="Tubulin_FtsZ_GTPase"/>
</dbReference>
<dbReference type="PROSITE" id="PS01135">
    <property type="entry name" value="FTSZ_2"/>
    <property type="match status" value="1"/>
</dbReference>
<organism evidence="9 10">
    <name type="scientific">Thermodesulfobacterium geofontis</name>
    <dbReference type="NCBI Taxonomy" id="1295609"/>
    <lineage>
        <taxon>Bacteria</taxon>
        <taxon>Pseudomonadati</taxon>
        <taxon>Thermodesulfobacteriota</taxon>
        <taxon>Thermodesulfobacteria</taxon>
        <taxon>Thermodesulfobacteriales</taxon>
        <taxon>Thermodesulfobacteriaceae</taxon>
        <taxon>Thermodesulfobacterium</taxon>
    </lineage>
</organism>
<dbReference type="NCBIfam" id="TIGR00065">
    <property type="entry name" value="ftsZ"/>
    <property type="match status" value="1"/>
</dbReference>
<dbReference type="SUPFAM" id="SSF52490">
    <property type="entry name" value="Tubulin nucleotide-binding domain-like"/>
    <property type="match status" value="1"/>
</dbReference>
<dbReference type="InterPro" id="IPR020805">
    <property type="entry name" value="Cell_div_FtsZ_CS"/>
</dbReference>
<reference evidence="9 10" key="1">
    <citation type="submission" date="2018-01" db="EMBL/GenBank/DDBJ databases">
        <title>Metagenomic assembled genomes from two thermal pools in the Uzon Caldera, Kamchatka, Russia.</title>
        <authorList>
            <person name="Wilkins L."/>
            <person name="Ettinger C."/>
        </authorList>
    </citation>
    <scope>NUCLEOTIDE SEQUENCE [LARGE SCALE GENOMIC DNA]</scope>
    <source>
        <strain evidence="9">ZAV-08</strain>
    </source>
</reference>
<dbReference type="Pfam" id="PF12327">
    <property type="entry name" value="FtsZ_C"/>
    <property type="match status" value="1"/>
</dbReference>
<keyword evidence="3 4" id="KW-0342">GTP-binding</keyword>
<dbReference type="InterPro" id="IPR037103">
    <property type="entry name" value="Tubulin/FtsZ-like_C"/>
</dbReference>
<feature type="binding site" evidence="4">
    <location>
        <begin position="112"/>
        <end position="114"/>
    </location>
    <ligand>
        <name>GTP</name>
        <dbReference type="ChEBI" id="CHEBI:37565"/>
    </ligand>
</feature>
<dbReference type="GO" id="GO:0005737">
    <property type="term" value="C:cytoplasm"/>
    <property type="evidence" value="ECO:0007669"/>
    <property type="project" value="UniProtKB-SubCell"/>
</dbReference>
<dbReference type="GO" id="GO:0032153">
    <property type="term" value="C:cell division site"/>
    <property type="evidence" value="ECO:0007669"/>
    <property type="project" value="UniProtKB-UniRule"/>
</dbReference>
<dbReference type="Proteomes" id="UP000235460">
    <property type="component" value="Unassembled WGS sequence"/>
</dbReference>
<keyword evidence="4 6" id="KW-0717">Septation</keyword>